<name>A0A087BJM4_9BIFI</name>
<dbReference type="PANTHER" id="PTHR43674:SF16">
    <property type="entry name" value="CARBON-NITROGEN FAMILY, PUTATIVE (AFU_ORTHOLOGUE AFUA_5G02350)-RELATED"/>
    <property type="match status" value="1"/>
</dbReference>
<evidence type="ECO:0000313" key="3">
    <source>
        <dbReference type="EMBL" id="KFI71224.1"/>
    </source>
</evidence>
<dbReference type="GO" id="GO:0004040">
    <property type="term" value="F:amidase activity"/>
    <property type="evidence" value="ECO:0007669"/>
    <property type="project" value="UniProtKB-EC"/>
</dbReference>
<gene>
    <name evidence="3" type="ORF">BMERY_1586</name>
</gene>
<proteinExistence type="predicted"/>
<dbReference type="PROSITE" id="PS50263">
    <property type="entry name" value="CN_HYDROLASE"/>
    <property type="match status" value="1"/>
</dbReference>
<dbReference type="Gene3D" id="3.60.110.10">
    <property type="entry name" value="Carbon-nitrogen hydrolase"/>
    <property type="match status" value="1"/>
</dbReference>
<dbReference type="CDD" id="cd07197">
    <property type="entry name" value="nitrilase"/>
    <property type="match status" value="1"/>
</dbReference>
<dbReference type="eggNOG" id="COG0388">
    <property type="taxonomic scope" value="Bacteria"/>
</dbReference>
<dbReference type="SUPFAM" id="SSF56317">
    <property type="entry name" value="Carbon-nitrogen hydrolase"/>
    <property type="match status" value="1"/>
</dbReference>
<dbReference type="EC" id="3.5.1.4" evidence="3"/>
<evidence type="ECO:0000313" key="4">
    <source>
        <dbReference type="Proteomes" id="UP000029060"/>
    </source>
</evidence>
<dbReference type="Pfam" id="PF00795">
    <property type="entry name" value="CN_hydrolase"/>
    <property type="match status" value="1"/>
</dbReference>
<reference evidence="3 4" key="1">
    <citation type="submission" date="2014-03" db="EMBL/GenBank/DDBJ databases">
        <title>Genomics of Bifidobacteria.</title>
        <authorList>
            <person name="Ventura M."/>
            <person name="Milani C."/>
            <person name="Lugli G.A."/>
        </authorList>
    </citation>
    <scope>NUCLEOTIDE SEQUENCE [LARGE SCALE GENOMIC DNA]</scope>
    <source>
        <strain evidence="3 4">LMG 11341</strain>
    </source>
</reference>
<evidence type="ECO:0000259" key="2">
    <source>
        <dbReference type="PROSITE" id="PS50263"/>
    </source>
</evidence>
<keyword evidence="4" id="KW-1185">Reference proteome</keyword>
<dbReference type="EMBL" id="JGZC01000003">
    <property type="protein sequence ID" value="KFI71224.1"/>
    <property type="molecule type" value="Genomic_DNA"/>
</dbReference>
<comment type="caution">
    <text evidence="3">The sequence shown here is derived from an EMBL/GenBank/DDBJ whole genome shotgun (WGS) entry which is preliminary data.</text>
</comment>
<dbReference type="Proteomes" id="UP000029060">
    <property type="component" value="Unassembled WGS sequence"/>
</dbReference>
<evidence type="ECO:0000256" key="1">
    <source>
        <dbReference type="ARBA" id="ARBA00022801"/>
    </source>
</evidence>
<dbReference type="InterPro" id="IPR003010">
    <property type="entry name" value="C-N_Hydrolase"/>
</dbReference>
<feature type="domain" description="CN hydrolase" evidence="2">
    <location>
        <begin position="7"/>
        <end position="250"/>
    </location>
</feature>
<protein>
    <submittedName>
        <fullName evidence="3">Carbon-nitrogen hydrolase family protein</fullName>
        <ecNumber evidence="3">3.5.1.4</ecNumber>
    </submittedName>
</protein>
<sequence length="296" mass="32366">MTTRGALTIALAQMSQMPIGKPLGAFENDVRRVASMRSGEGLRPELIVFPEMHLYGTGELDDERSYRAQCASATDLHDGLAAKLGGIARELGVWLIPGTVAERNPAGGIFNTAPVFSPKGELVASYRKICPWRPFERYTPGDSFTTFDIPGKGRIGIMICYDAWFPEISRQLAWQGVDLIINPVRTTTPDRVQELILARANAIVNQTFVASLNAPAPQGVGQSTLVDPEGAVIESSEGDGEQVIIRTIDLDAVRLVRERGTAGSNRMWEQFHPGEPSIPLPLYGGAIIPERWRIQD</sequence>
<organism evidence="3 4">
    <name type="scientific">Bifidobacterium merycicum</name>
    <dbReference type="NCBI Taxonomy" id="78345"/>
    <lineage>
        <taxon>Bacteria</taxon>
        <taxon>Bacillati</taxon>
        <taxon>Actinomycetota</taxon>
        <taxon>Actinomycetes</taxon>
        <taxon>Bifidobacteriales</taxon>
        <taxon>Bifidobacteriaceae</taxon>
        <taxon>Bifidobacterium</taxon>
    </lineage>
</organism>
<dbReference type="InterPro" id="IPR036526">
    <property type="entry name" value="C-N_Hydrolase_sf"/>
</dbReference>
<dbReference type="PANTHER" id="PTHR43674">
    <property type="entry name" value="NITRILASE C965.09-RELATED"/>
    <property type="match status" value="1"/>
</dbReference>
<dbReference type="InterPro" id="IPR050345">
    <property type="entry name" value="Aliph_Amidase/BUP"/>
</dbReference>
<dbReference type="RefSeq" id="WP_173552823.1">
    <property type="nucleotide sequence ID" value="NZ_CADAXU010000021.1"/>
</dbReference>
<accession>A0A087BJM4</accession>
<dbReference type="AlphaFoldDB" id="A0A087BJM4"/>
<dbReference type="STRING" id="78345.BMERY_1586"/>
<keyword evidence="1 3" id="KW-0378">Hydrolase</keyword>